<dbReference type="GO" id="GO:0032958">
    <property type="term" value="P:inositol phosphate biosynthetic process"/>
    <property type="evidence" value="ECO:0007669"/>
    <property type="project" value="InterPro"/>
</dbReference>
<dbReference type="STRING" id="136037.A0A067RJ41"/>
<gene>
    <name evidence="5" type="ORF">L798_06840</name>
</gene>
<comment type="similarity">
    <text evidence="1 4">Belongs to the inositol phosphokinase (IPK) family.</text>
</comment>
<dbReference type="InterPro" id="IPR005522">
    <property type="entry name" value="IPK"/>
</dbReference>
<dbReference type="OrthoDB" id="2573163at2759"/>
<keyword evidence="6" id="KW-1185">Reference proteome</keyword>
<reference evidence="5 6" key="1">
    <citation type="journal article" date="2014" name="Nat. Commun.">
        <title>Molecular traces of alternative social organization in a termite genome.</title>
        <authorList>
            <person name="Terrapon N."/>
            <person name="Li C."/>
            <person name="Robertson H.M."/>
            <person name="Ji L."/>
            <person name="Meng X."/>
            <person name="Booth W."/>
            <person name="Chen Z."/>
            <person name="Childers C.P."/>
            <person name="Glastad K.M."/>
            <person name="Gokhale K."/>
            <person name="Gowin J."/>
            <person name="Gronenberg W."/>
            <person name="Hermansen R.A."/>
            <person name="Hu H."/>
            <person name="Hunt B.G."/>
            <person name="Huylmans A.K."/>
            <person name="Khalil S.M."/>
            <person name="Mitchell R.D."/>
            <person name="Munoz-Torres M.C."/>
            <person name="Mustard J.A."/>
            <person name="Pan H."/>
            <person name="Reese J.T."/>
            <person name="Scharf M.E."/>
            <person name="Sun F."/>
            <person name="Vogel H."/>
            <person name="Xiao J."/>
            <person name="Yang W."/>
            <person name="Yang Z."/>
            <person name="Yang Z."/>
            <person name="Zhou J."/>
            <person name="Zhu J."/>
            <person name="Brent C.S."/>
            <person name="Elsik C.G."/>
            <person name="Goodisman M.A."/>
            <person name="Liberles D.A."/>
            <person name="Roe R.M."/>
            <person name="Vargo E.L."/>
            <person name="Vilcinskas A."/>
            <person name="Wang J."/>
            <person name="Bornberg-Bauer E."/>
            <person name="Korb J."/>
            <person name="Zhang G."/>
            <person name="Liebig J."/>
        </authorList>
    </citation>
    <scope>NUCLEOTIDE SEQUENCE [LARGE SCALE GENOMIC DNA]</scope>
    <source>
        <tissue evidence="5">Whole organism</tissue>
    </source>
</reference>
<proteinExistence type="inferred from homology"/>
<dbReference type="Proteomes" id="UP000027135">
    <property type="component" value="Unassembled WGS sequence"/>
</dbReference>
<dbReference type="Pfam" id="PF03770">
    <property type="entry name" value="IPK"/>
    <property type="match status" value="1"/>
</dbReference>
<evidence type="ECO:0000256" key="2">
    <source>
        <dbReference type="ARBA" id="ARBA00022679"/>
    </source>
</evidence>
<sequence>MESSSENNYFHLEPFIHQVGGHSSMLCLDQATVCKPLVPRELQFYETLPDSVRRFIPKFYGVVKVRVVQEEGYVTLIATPPECYKPIHANDKSSRIRMRRSGSIEVDSNVKGLFHEDQSEAGTSGNMGTRKEMALNPWVLKCHRTQLQELVANIHADSSEPNFILLENLTCKFTFPCILDLKMGTRQYGDAASLTKKQSKMFKVVSTTSGKLGVRIGGMQVYQVTSQRFLCRNKFYGRSLSVAGFQQALRQFLHNGIKLRSDVLPPLIRRLEELVYVLGQQDAVRFYTTSLLLLYEGDDFHSGTSSTVYDFDKARVKSLQQDSQVSLSTHDHDEGLMRNDCMGGRLSRRSSSAETLSAMLDQSFDCFLSAPENSHKSPTGTYHRRSSSTATCEDIKVNSPSSFEATSVPSSPLLTPEPLVDVRIIDFAHSTHKGLGDPVLYSGPDRGFLFGLENMIALLKGIDRDHG</sequence>
<dbReference type="GO" id="GO:0046854">
    <property type="term" value="P:phosphatidylinositol phosphate biosynthetic process"/>
    <property type="evidence" value="ECO:0007669"/>
    <property type="project" value="TreeGrafter"/>
</dbReference>
<dbReference type="EC" id="2.7.-.-" evidence="4"/>
<dbReference type="OMA" id="RISYNPW"/>
<dbReference type="EMBL" id="KK852654">
    <property type="protein sequence ID" value="KDR19333.1"/>
    <property type="molecule type" value="Genomic_DNA"/>
</dbReference>
<dbReference type="eggNOG" id="KOG1620">
    <property type="taxonomic scope" value="Eukaryota"/>
</dbReference>
<dbReference type="PANTHER" id="PTHR12400:SF21">
    <property type="entry name" value="KINASE"/>
    <property type="match status" value="1"/>
</dbReference>
<dbReference type="AlphaFoldDB" id="A0A067RJ41"/>
<keyword evidence="2 4" id="KW-0808">Transferase</keyword>
<dbReference type="GO" id="GO:0000828">
    <property type="term" value="F:inositol hexakisphosphate kinase activity"/>
    <property type="evidence" value="ECO:0007669"/>
    <property type="project" value="TreeGrafter"/>
</dbReference>
<keyword evidence="3 4" id="KW-0418">Kinase</keyword>
<evidence type="ECO:0000313" key="6">
    <source>
        <dbReference type="Proteomes" id="UP000027135"/>
    </source>
</evidence>
<organism evidence="5 6">
    <name type="scientific">Zootermopsis nevadensis</name>
    <name type="common">Dampwood termite</name>
    <dbReference type="NCBI Taxonomy" id="136037"/>
    <lineage>
        <taxon>Eukaryota</taxon>
        <taxon>Metazoa</taxon>
        <taxon>Ecdysozoa</taxon>
        <taxon>Arthropoda</taxon>
        <taxon>Hexapoda</taxon>
        <taxon>Insecta</taxon>
        <taxon>Pterygota</taxon>
        <taxon>Neoptera</taxon>
        <taxon>Polyneoptera</taxon>
        <taxon>Dictyoptera</taxon>
        <taxon>Blattodea</taxon>
        <taxon>Blattoidea</taxon>
        <taxon>Termitoidae</taxon>
        <taxon>Termopsidae</taxon>
        <taxon>Zootermopsis</taxon>
    </lineage>
</organism>
<dbReference type="InParanoid" id="A0A067RJ41"/>
<dbReference type="GO" id="GO:0005737">
    <property type="term" value="C:cytoplasm"/>
    <property type="evidence" value="ECO:0007669"/>
    <property type="project" value="TreeGrafter"/>
</dbReference>
<protein>
    <recommendedName>
        <fullName evidence="4">Kinase</fullName>
        <ecNumber evidence="4">2.7.-.-</ecNumber>
    </recommendedName>
</protein>
<dbReference type="InterPro" id="IPR038286">
    <property type="entry name" value="IPK_sf"/>
</dbReference>
<dbReference type="Gene3D" id="3.30.470.160">
    <property type="entry name" value="Inositol polyphosphate kinase"/>
    <property type="match status" value="1"/>
</dbReference>
<dbReference type="SUPFAM" id="SSF56104">
    <property type="entry name" value="SAICAR synthase-like"/>
    <property type="match status" value="1"/>
</dbReference>
<dbReference type="PANTHER" id="PTHR12400">
    <property type="entry name" value="INOSITOL POLYPHOSPHATE KINASE"/>
    <property type="match status" value="1"/>
</dbReference>
<evidence type="ECO:0000256" key="4">
    <source>
        <dbReference type="RuleBase" id="RU363090"/>
    </source>
</evidence>
<evidence type="ECO:0000256" key="3">
    <source>
        <dbReference type="ARBA" id="ARBA00022777"/>
    </source>
</evidence>
<evidence type="ECO:0000313" key="5">
    <source>
        <dbReference type="EMBL" id="KDR19333.1"/>
    </source>
</evidence>
<name>A0A067RJ41_ZOONE</name>
<dbReference type="GO" id="GO:0005634">
    <property type="term" value="C:nucleus"/>
    <property type="evidence" value="ECO:0007669"/>
    <property type="project" value="TreeGrafter"/>
</dbReference>
<accession>A0A067RJ41</accession>
<evidence type="ECO:0000256" key="1">
    <source>
        <dbReference type="ARBA" id="ARBA00007374"/>
    </source>
</evidence>